<dbReference type="GO" id="GO:1900376">
    <property type="term" value="P:regulation of secondary metabolite biosynthetic process"/>
    <property type="evidence" value="ECO:0007669"/>
    <property type="project" value="TreeGrafter"/>
</dbReference>
<evidence type="ECO:0000256" key="5">
    <source>
        <dbReference type="ARBA" id="ARBA00023125"/>
    </source>
</evidence>
<keyword evidence="6" id="KW-0804">Transcription</keyword>
<dbReference type="GO" id="GO:0045892">
    <property type="term" value="P:negative regulation of DNA-templated transcription"/>
    <property type="evidence" value="ECO:0007669"/>
    <property type="project" value="TreeGrafter"/>
</dbReference>
<dbReference type="Gene3D" id="1.10.10.10">
    <property type="entry name" value="Winged helix-like DNA-binding domain superfamily/Winged helix DNA-binding domain"/>
    <property type="match status" value="1"/>
</dbReference>
<dbReference type="InterPro" id="IPR036390">
    <property type="entry name" value="WH_DNA-bd_sf"/>
</dbReference>
<comment type="similarity">
    <text evidence="1">Belongs to the Fur family.</text>
</comment>
<evidence type="ECO:0000256" key="4">
    <source>
        <dbReference type="ARBA" id="ARBA00023015"/>
    </source>
</evidence>
<keyword evidence="7" id="KW-0479">Metal-binding</keyword>
<dbReference type="Proteomes" id="UP000432089">
    <property type="component" value="Unassembled WGS sequence"/>
</dbReference>
<sequence length="135" mass="14889">MSGSPREGVALTRNQELVMNALERADGPLGAYALLDELRPQGFKAPLQIYRALDKLLETGLVHRLESLNAFVACARPHCHTSATAAFAICERCNAVQEFSDPAVAERLEHWCHDRRFVPAKTTIEIKGVCADCRA</sequence>
<protein>
    <submittedName>
        <fullName evidence="8">Transcriptional repressor</fullName>
    </submittedName>
</protein>
<feature type="binding site" evidence="7">
    <location>
        <position position="93"/>
    </location>
    <ligand>
        <name>Zn(2+)</name>
        <dbReference type="ChEBI" id="CHEBI:29105"/>
    </ligand>
</feature>
<evidence type="ECO:0000313" key="9">
    <source>
        <dbReference type="Proteomes" id="UP000432089"/>
    </source>
</evidence>
<dbReference type="GO" id="GO:0005829">
    <property type="term" value="C:cytosol"/>
    <property type="evidence" value="ECO:0007669"/>
    <property type="project" value="TreeGrafter"/>
</dbReference>
<keyword evidence="4" id="KW-0805">Transcription regulation</keyword>
<reference evidence="8 9" key="1">
    <citation type="submission" date="2019-09" db="EMBL/GenBank/DDBJ databases">
        <title>YIM 132180 draft genome.</title>
        <authorList>
            <person name="Zhang K."/>
        </authorList>
    </citation>
    <scope>NUCLEOTIDE SEQUENCE [LARGE SCALE GENOMIC DNA]</scope>
    <source>
        <strain evidence="8 9">YIM 132180</strain>
    </source>
</reference>
<evidence type="ECO:0000313" key="8">
    <source>
        <dbReference type="EMBL" id="KAB0679603.1"/>
    </source>
</evidence>
<dbReference type="PANTHER" id="PTHR33202:SF6">
    <property type="entry name" value="ZINC UPTAKE REGULATION PROTEIN"/>
    <property type="match status" value="1"/>
</dbReference>
<dbReference type="InterPro" id="IPR043135">
    <property type="entry name" value="Fur_C"/>
</dbReference>
<dbReference type="Gene3D" id="3.30.1490.190">
    <property type="match status" value="1"/>
</dbReference>
<feature type="binding site" evidence="7">
    <location>
        <position position="130"/>
    </location>
    <ligand>
        <name>Zn(2+)</name>
        <dbReference type="ChEBI" id="CHEBI:29105"/>
    </ligand>
</feature>
<feature type="binding site" evidence="7">
    <location>
        <position position="133"/>
    </location>
    <ligand>
        <name>Zn(2+)</name>
        <dbReference type="ChEBI" id="CHEBI:29105"/>
    </ligand>
</feature>
<dbReference type="PANTHER" id="PTHR33202">
    <property type="entry name" value="ZINC UPTAKE REGULATION PROTEIN"/>
    <property type="match status" value="1"/>
</dbReference>
<dbReference type="RefSeq" id="WP_150970127.1">
    <property type="nucleotide sequence ID" value="NZ_VZDO01000009.1"/>
</dbReference>
<comment type="caution">
    <text evidence="8">The sequence shown here is derived from an EMBL/GenBank/DDBJ whole genome shotgun (WGS) entry which is preliminary data.</text>
</comment>
<evidence type="ECO:0000256" key="6">
    <source>
        <dbReference type="ARBA" id="ARBA00023163"/>
    </source>
</evidence>
<keyword evidence="5" id="KW-0238">DNA-binding</keyword>
<feature type="binding site" evidence="7">
    <location>
        <position position="90"/>
    </location>
    <ligand>
        <name>Zn(2+)</name>
        <dbReference type="ChEBI" id="CHEBI:29105"/>
    </ligand>
</feature>
<dbReference type="Pfam" id="PF01475">
    <property type="entry name" value="FUR"/>
    <property type="match status" value="1"/>
</dbReference>
<comment type="cofactor">
    <cofactor evidence="7">
        <name>Zn(2+)</name>
        <dbReference type="ChEBI" id="CHEBI:29105"/>
    </cofactor>
    <text evidence="7">Binds 1 zinc ion per subunit.</text>
</comment>
<dbReference type="GO" id="GO:0008270">
    <property type="term" value="F:zinc ion binding"/>
    <property type="evidence" value="ECO:0007669"/>
    <property type="project" value="TreeGrafter"/>
</dbReference>
<dbReference type="GO" id="GO:0003700">
    <property type="term" value="F:DNA-binding transcription factor activity"/>
    <property type="evidence" value="ECO:0007669"/>
    <property type="project" value="InterPro"/>
</dbReference>
<keyword evidence="9" id="KW-1185">Reference proteome</keyword>
<dbReference type="InterPro" id="IPR002481">
    <property type="entry name" value="FUR"/>
</dbReference>
<keyword evidence="3 7" id="KW-0862">Zinc</keyword>
<evidence type="ECO:0000256" key="3">
    <source>
        <dbReference type="ARBA" id="ARBA00022833"/>
    </source>
</evidence>
<name>A0A7V7TW55_9HYPH</name>
<dbReference type="GO" id="GO:0000976">
    <property type="term" value="F:transcription cis-regulatory region binding"/>
    <property type="evidence" value="ECO:0007669"/>
    <property type="project" value="TreeGrafter"/>
</dbReference>
<evidence type="ECO:0000256" key="1">
    <source>
        <dbReference type="ARBA" id="ARBA00007957"/>
    </source>
</evidence>
<dbReference type="SUPFAM" id="SSF46785">
    <property type="entry name" value="Winged helix' DNA-binding domain"/>
    <property type="match status" value="1"/>
</dbReference>
<gene>
    <name evidence="8" type="ORF">F6X38_12325</name>
</gene>
<evidence type="ECO:0000256" key="7">
    <source>
        <dbReference type="PIRSR" id="PIRSR602481-1"/>
    </source>
</evidence>
<dbReference type="EMBL" id="VZDO01000009">
    <property type="protein sequence ID" value="KAB0679603.1"/>
    <property type="molecule type" value="Genomic_DNA"/>
</dbReference>
<keyword evidence="2" id="KW-0678">Repressor</keyword>
<dbReference type="InterPro" id="IPR036388">
    <property type="entry name" value="WH-like_DNA-bd_sf"/>
</dbReference>
<proteinExistence type="inferred from homology"/>
<evidence type="ECO:0000256" key="2">
    <source>
        <dbReference type="ARBA" id="ARBA00022491"/>
    </source>
</evidence>
<accession>A0A7V7TW55</accession>
<dbReference type="AlphaFoldDB" id="A0A7V7TW55"/>
<organism evidence="8 9">
    <name type="scientific">Plantimonas leprariae</name>
    <dbReference type="NCBI Taxonomy" id="2615207"/>
    <lineage>
        <taxon>Bacteria</taxon>
        <taxon>Pseudomonadati</taxon>
        <taxon>Pseudomonadota</taxon>
        <taxon>Alphaproteobacteria</taxon>
        <taxon>Hyphomicrobiales</taxon>
        <taxon>Aurantimonadaceae</taxon>
        <taxon>Plantimonas</taxon>
    </lineage>
</organism>